<sequence>MSGASGTSTGTYLNEASTLVLETTENNQKNWRKPCLMSVLNIYILNKITPCVDDTRIQNIYAQKPKLNLNKLRLNLIFEDFNGVLVHRRHTKG</sequence>
<protein>
    <submittedName>
        <fullName evidence="1">Uncharacterized protein</fullName>
    </submittedName>
</protein>
<gene>
    <name evidence="1" type="ORF">FWK35_00022713</name>
</gene>
<evidence type="ECO:0000313" key="1">
    <source>
        <dbReference type="EMBL" id="KAF0763117.1"/>
    </source>
</evidence>
<proteinExistence type="predicted"/>
<dbReference type="AlphaFoldDB" id="A0A6G0YYR9"/>
<dbReference type="Proteomes" id="UP000478052">
    <property type="component" value="Unassembled WGS sequence"/>
</dbReference>
<reference evidence="1 2" key="1">
    <citation type="submission" date="2019-08" db="EMBL/GenBank/DDBJ databases">
        <title>Whole genome of Aphis craccivora.</title>
        <authorList>
            <person name="Voronova N.V."/>
            <person name="Shulinski R.S."/>
            <person name="Bandarenka Y.V."/>
            <person name="Zhorov D.G."/>
            <person name="Warner D."/>
        </authorList>
    </citation>
    <scope>NUCLEOTIDE SEQUENCE [LARGE SCALE GENOMIC DNA]</scope>
    <source>
        <strain evidence="1">180601</strain>
        <tissue evidence="1">Whole Body</tissue>
    </source>
</reference>
<organism evidence="1 2">
    <name type="scientific">Aphis craccivora</name>
    <name type="common">Cowpea aphid</name>
    <dbReference type="NCBI Taxonomy" id="307492"/>
    <lineage>
        <taxon>Eukaryota</taxon>
        <taxon>Metazoa</taxon>
        <taxon>Ecdysozoa</taxon>
        <taxon>Arthropoda</taxon>
        <taxon>Hexapoda</taxon>
        <taxon>Insecta</taxon>
        <taxon>Pterygota</taxon>
        <taxon>Neoptera</taxon>
        <taxon>Paraneoptera</taxon>
        <taxon>Hemiptera</taxon>
        <taxon>Sternorrhyncha</taxon>
        <taxon>Aphidomorpha</taxon>
        <taxon>Aphidoidea</taxon>
        <taxon>Aphididae</taxon>
        <taxon>Aphidini</taxon>
        <taxon>Aphis</taxon>
        <taxon>Aphis</taxon>
    </lineage>
</organism>
<accession>A0A6G0YYR9</accession>
<keyword evidence="2" id="KW-1185">Reference proteome</keyword>
<name>A0A6G0YYR9_APHCR</name>
<comment type="caution">
    <text evidence="1">The sequence shown here is derived from an EMBL/GenBank/DDBJ whole genome shotgun (WGS) entry which is preliminary data.</text>
</comment>
<evidence type="ECO:0000313" key="2">
    <source>
        <dbReference type="Proteomes" id="UP000478052"/>
    </source>
</evidence>
<dbReference type="EMBL" id="VUJU01001962">
    <property type="protein sequence ID" value="KAF0763117.1"/>
    <property type="molecule type" value="Genomic_DNA"/>
</dbReference>